<dbReference type="GO" id="GO:0030127">
    <property type="term" value="C:COPII vesicle coat"/>
    <property type="evidence" value="ECO:0007669"/>
    <property type="project" value="InterPro"/>
</dbReference>
<dbReference type="Gene3D" id="1.20.120.730">
    <property type="entry name" value="Sec23/Sec24 helical domain"/>
    <property type="match status" value="1"/>
</dbReference>
<dbReference type="EMBL" id="PYFQ01000008">
    <property type="protein sequence ID" value="PSK37706.1"/>
    <property type="molecule type" value="Genomic_DNA"/>
</dbReference>
<dbReference type="Pfam" id="PF08033">
    <property type="entry name" value="Sec23_BS"/>
    <property type="match status" value="1"/>
</dbReference>
<evidence type="ECO:0000313" key="17">
    <source>
        <dbReference type="Proteomes" id="UP000241107"/>
    </source>
</evidence>
<dbReference type="Gene3D" id="3.40.50.410">
    <property type="entry name" value="von Willebrand factor, type A domain"/>
    <property type="match status" value="1"/>
</dbReference>
<feature type="compositionally biased region" description="Low complexity" evidence="14">
    <location>
        <begin position="548"/>
        <end position="571"/>
    </location>
</feature>
<dbReference type="GO" id="GO:0000149">
    <property type="term" value="F:SNARE binding"/>
    <property type="evidence" value="ECO:0007669"/>
    <property type="project" value="TreeGrafter"/>
</dbReference>
<keyword evidence="8" id="KW-0931">ER-Golgi transport</keyword>
<evidence type="ECO:0000256" key="12">
    <source>
        <dbReference type="ARBA" id="ARBA00025471"/>
    </source>
</evidence>
<evidence type="ECO:0000256" key="8">
    <source>
        <dbReference type="ARBA" id="ARBA00022892"/>
    </source>
</evidence>
<accession>A0A2P7YP09</accession>
<dbReference type="PANTHER" id="PTHR13803">
    <property type="entry name" value="SEC24-RELATED PROTEIN"/>
    <property type="match status" value="1"/>
</dbReference>
<dbReference type="SUPFAM" id="SSF81995">
    <property type="entry name" value="beta-sandwich domain of Sec23/24"/>
    <property type="match status" value="1"/>
</dbReference>
<dbReference type="InterPro" id="IPR006896">
    <property type="entry name" value="Sec23/24_trunk_dom"/>
</dbReference>
<comment type="subcellular location">
    <subcellularLocation>
        <location evidence="3">Cytoplasm</location>
    </subcellularLocation>
    <subcellularLocation>
        <location evidence="2">Endoplasmic reticulum membrane</location>
        <topology evidence="2">Peripheral membrane protein</topology>
        <orientation evidence="2">Cytoplasmic side</orientation>
    </subcellularLocation>
    <subcellularLocation>
        <location evidence="1">Golgi apparatus membrane</location>
        <topology evidence="1">Peripheral membrane protein</topology>
        <orientation evidence="1">Cytoplasmic side</orientation>
    </subcellularLocation>
</comment>
<dbReference type="InterPro" id="IPR036174">
    <property type="entry name" value="Znf_Sec23_Sec24_sf"/>
</dbReference>
<dbReference type="Gene3D" id="2.60.40.1670">
    <property type="entry name" value="beta-sandwich domain of Sec23/24"/>
    <property type="match status" value="1"/>
</dbReference>
<organism evidence="16 17">
    <name type="scientific">Candidozyma pseudohaemuli</name>
    <dbReference type="NCBI Taxonomy" id="418784"/>
    <lineage>
        <taxon>Eukaryota</taxon>
        <taxon>Fungi</taxon>
        <taxon>Dikarya</taxon>
        <taxon>Ascomycota</taxon>
        <taxon>Saccharomycotina</taxon>
        <taxon>Pichiomycetes</taxon>
        <taxon>Metschnikowiaceae</taxon>
        <taxon>Candidozyma</taxon>
    </lineage>
</organism>
<keyword evidence="7" id="KW-0256">Endoplasmic reticulum</keyword>
<dbReference type="GO" id="GO:0003723">
    <property type="term" value="F:RNA binding"/>
    <property type="evidence" value="ECO:0007669"/>
    <property type="project" value="UniProtKB-UniRule"/>
</dbReference>
<dbReference type="RefSeq" id="XP_024713241.1">
    <property type="nucleotide sequence ID" value="XM_024858754.1"/>
</dbReference>
<dbReference type="InterPro" id="IPR036180">
    <property type="entry name" value="Gelsolin-like_dom_sf"/>
</dbReference>
<dbReference type="GO" id="GO:0000139">
    <property type="term" value="C:Golgi membrane"/>
    <property type="evidence" value="ECO:0007669"/>
    <property type="project" value="UniProtKB-SubCell"/>
</dbReference>
<dbReference type="SUPFAM" id="SSF54791">
    <property type="entry name" value="Eukaryotic type KH-domain (KH-domain type I)"/>
    <property type="match status" value="1"/>
</dbReference>
<dbReference type="PROSITE" id="PS50084">
    <property type="entry name" value="KH_TYPE_1"/>
    <property type="match status" value="1"/>
</dbReference>
<comment type="function">
    <text evidence="12">Component of the coat protein complex II (COPII) which promotes the formation of transport vesicles from the endoplasmic reticulum (ER). The coat has two main functions, the physical deformation of the endoplasmic reticulum membrane into vesicles and the selection of cargo molecules.</text>
</comment>
<dbReference type="Gene3D" id="3.40.20.10">
    <property type="entry name" value="Severin"/>
    <property type="match status" value="1"/>
</dbReference>
<feature type="domain" description="K Homology" evidence="15">
    <location>
        <begin position="82"/>
        <end position="177"/>
    </location>
</feature>
<evidence type="ECO:0000256" key="5">
    <source>
        <dbReference type="ARBA" id="ARBA00022448"/>
    </source>
</evidence>
<keyword evidence="11" id="KW-0472">Membrane</keyword>
<dbReference type="Pfam" id="PF04815">
    <property type="entry name" value="Sec23_helical"/>
    <property type="match status" value="1"/>
</dbReference>
<dbReference type="SUPFAM" id="SSF82919">
    <property type="entry name" value="Zn-finger domain of Sec23/24"/>
    <property type="match status" value="1"/>
</dbReference>
<sequence length="1411" mass="158671">MSGPLDPFTRCTYEHLTMAEHELKKMSTGELEKALKIVCRGSKAVVKMSKSEDEANFLIHGTPQEMKRARNLIRTHFERERPVTTLTFEIPTRRRSAVVGPKGRTVRSIKRKHNVEITIARKRFREYSSYHIPEKIFFRDNLLLVDGIDFAPTVQVNVKGYKTDCWGAKDLISRIVLLEVENWWHFSDELYVYKAREKVKESLGGSIRLGYYRGCYSKVGVQGDRDSVSEAMKILRSYASLFCDSVIVPYVFGAEDFESCVQNVEMLSTHNNVTERRIFIKGHETDVILAKKNILERVATYFSQRLVLADLHGGNIEHVRMLLSLDDVKSEFLHLCLRNKVIGRLPTRRLKDVEFIEVFGPKYPEVALVVRELQSMLERMKPSDFYVCSDEKLVWKLQVRDLYKGIPDTMRASVVHGTLLLYGKHLSSGHASQLPSNTEREKAFESLRQWAGARSKVVLDVPSKYKALLELGFVQMTIHDKPFESYPQPQYAVQQPSAQPSYGGYGVDQATQGFQNMNIQQNQQQQAQFPANGNGQAYPAQQTPGYGYQADPYAQPQAQQPQQAQYQAPAQNQYQNQYQNNYGGADPYGQQPQSLYYGGAAPTVGAGAAGTLPLNQLYTTDLSKELPPSISDLTLPPPPLIVPPSSTIVPGSETANASSDYLRSTLNVIPVNSSLLKKSKLPLALVVRPYTALHESVEQAPVTRDTIISRCRRCRGYINPFVSWTEGGKRWRCNFCGLQNDVPAAFDYDELTQKSLNRYDRVELNNSCVEFIAPKEYMARAPQPVVYTFIIDVSADAVASGMTSTVARTILESLDRIPNTHKTARVAILGVDSNLHFFRFREGLDEAPEMLIVSDLDEPFLPSPEGLLINLDENRKALEKLLMEFPSYFEGTANPHFALGPALRSGHRLTSNIGGKLVVFSATLPSIGEGKLMPRDESQSGKPKEAQTLLNAADKFYKAFAVECNSAQVSIDLFLTGNKYQDVASLSNLPRFTAGQTHFYPSWSCTKVEDVTKLSKEISEHLSMEIALEAVLRVRCSTGFRMSGFFGNFFNRSSDLCSFPSFPRDQSYVIEVSIEETITKPVVYFQAAVLHTTCFGERRVRVINLAVPTSNKLDDIYASADQLAITSYLTHRAIEKALSSSLGDGRDFLFRSVVDILNVYKKDLIPGNMTGSSPLQISTNLRMLPLLLFALTKNMGFRDERLPADHRAIALNNLGSLPLNHLIKTIYPTVYALHSMPDSCGLPETYIETDPETGEEREIISSDIMMPEPQNATKTNWENYGLYLVDNGSELFLWVSGDVVPDLVGDLFGTNNLYEVEAGKTELPEFSYEESEFNYKVRQIIGKLREQKDSIVWKSLYVIIGSGSNEPMDMAQERLLVALRFWVWSNLVEDKSATSKGYREFLTDLKSKITA</sequence>
<dbReference type="SUPFAM" id="SSF53300">
    <property type="entry name" value="vWA-like"/>
    <property type="match status" value="1"/>
</dbReference>
<dbReference type="InterPro" id="IPR036465">
    <property type="entry name" value="vWFA_dom_sf"/>
</dbReference>
<dbReference type="SUPFAM" id="SSF81811">
    <property type="entry name" value="Helical domain of Sec23/24"/>
    <property type="match status" value="1"/>
</dbReference>
<gene>
    <name evidence="16" type="ORF">C7M61_003414</name>
</gene>
<keyword evidence="9" id="KW-0653">Protein transport</keyword>
<keyword evidence="17" id="KW-1185">Reference proteome</keyword>
<dbReference type="Pfam" id="PF00013">
    <property type="entry name" value="KH_1"/>
    <property type="match status" value="1"/>
</dbReference>
<dbReference type="VEuPathDB" id="FungiDB:C7M61_003414"/>
<dbReference type="InterPro" id="IPR006895">
    <property type="entry name" value="Znf_Sec23_Sec24"/>
</dbReference>
<keyword evidence="5" id="KW-0813">Transport</keyword>
<keyword evidence="13" id="KW-0694">RNA-binding</keyword>
<dbReference type="SUPFAM" id="SSF82754">
    <property type="entry name" value="C-terminal, gelsolin-like domain of Sec23/24"/>
    <property type="match status" value="1"/>
</dbReference>
<evidence type="ECO:0000259" key="15">
    <source>
        <dbReference type="SMART" id="SM00322"/>
    </source>
</evidence>
<feature type="region of interest" description="Disordered" evidence="14">
    <location>
        <begin position="521"/>
        <end position="571"/>
    </location>
</feature>
<dbReference type="GO" id="GO:0005789">
    <property type="term" value="C:endoplasmic reticulum membrane"/>
    <property type="evidence" value="ECO:0007669"/>
    <property type="project" value="UniProtKB-SubCell"/>
</dbReference>
<keyword evidence="10" id="KW-0333">Golgi apparatus</keyword>
<evidence type="ECO:0000256" key="10">
    <source>
        <dbReference type="ARBA" id="ARBA00023034"/>
    </source>
</evidence>
<comment type="caution">
    <text evidence="16">The sequence shown here is derived from an EMBL/GenBank/DDBJ whole genome shotgun (WGS) entry which is preliminary data.</text>
</comment>
<dbReference type="SMART" id="SM00322">
    <property type="entry name" value="KH"/>
    <property type="match status" value="1"/>
</dbReference>
<comment type="similarity">
    <text evidence="4">Belongs to the SEC23/SEC24 family. SEC24 subfamily.</text>
</comment>
<protein>
    <recommendedName>
        <fullName evidence="15">K Homology domain-containing protein</fullName>
    </recommendedName>
</protein>
<dbReference type="Proteomes" id="UP000241107">
    <property type="component" value="Unassembled WGS sequence"/>
</dbReference>
<dbReference type="Pfam" id="PF04811">
    <property type="entry name" value="Sec23_trunk"/>
    <property type="match status" value="1"/>
</dbReference>
<proteinExistence type="inferred from homology"/>
<evidence type="ECO:0000256" key="4">
    <source>
        <dbReference type="ARBA" id="ARBA00008334"/>
    </source>
</evidence>
<evidence type="ECO:0000256" key="2">
    <source>
        <dbReference type="ARBA" id="ARBA00004397"/>
    </source>
</evidence>
<dbReference type="GO" id="GO:0008270">
    <property type="term" value="F:zinc ion binding"/>
    <property type="evidence" value="ECO:0007669"/>
    <property type="project" value="InterPro"/>
</dbReference>
<dbReference type="InterPro" id="IPR007123">
    <property type="entry name" value="Gelsolin-like_dom"/>
</dbReference>
<dbReference type="InterPro" id="IPR012990">
    <property type="entry name" value="Beta-sandwich_Sec23_24"/>
</dbReference>
<dbReference type="GO" id="GO:0090110">
    <property type="term" value="P:COPII-coated vesicle cargo loading"/>
    <property type="evidence" value="ECO:0007669"/>
    <property type="project" value="TreeGrafter"/>
</dbReference>
<name>A0A2P7YP09_9ASCO</name>
<dbReference type="InterPro" id="IPR029006">
    <property type="entry name" value="ADF-H/Gelsolin-like_dom_sf"/>
</dbReference>
<dbReference type="InterPro" id="IPR036612">
    <property type="entry name" value="KH_dom_type_1_sf"/>
</dbReference>
<reference evidence="16 17" key="1">
    <citation type="submission" date="2018-03" db="EMBL/GenBank/DDBJ databases">
        <title>Candida pseudohaemulonii genome assembly and annotation.</title>
        <authorList>
            <person name="Munoz J.F."/>
            <person name="Gade L.G."/>
            <person name="Chow N.A."/>
            <person name="Litvintseva A.P."/>
            <person name="Loparev V.N."/>
            <person name="Cuomo C.A."/>
        </authorList>
    </citation>
    <scope>NUCLEOTIDE SEQUENCE [LARGE SCALE GENOMIC DNA]</scope>
    <source>
        <strain evidence="16 17">B12108</strain>
    </source>
</reference>
<evidence type="ECO:0000256" key="13">
    <source>
        <dbReference type="PROSITE-ProRule" id="PRU00117"/>
    </source>
</evidence>
<evidence type="ECO:0000256" key="1">
    <source>
        <dbReference type="ARBA" id="ARBA00004255"/>
    </source>
</evidence>
<dbReference type="Gene3D" id="2.30.30.380">
    <property type="entry name" value="Zn-finger domain of Sec23/24"/>
    <property type="match status" value="1"/>
</dbReference>
<dbReference type="GeneID" id="36566803"/>
<keyword evidence="6" id="KW-0963">Cytoplasm</keyword>
<dbReference type="STRING" id="418784.A0A2P7YP09"/>
<dbReference type="Pfam" id="PF00626">
    <property type="entry name" value="Gelsolin"/>
    <property type="match status" value="1"/>
</dbReference>
<evidence type="ECO:0000256" key="6">
    <source>
        <dbReference type="ARBA" id="ARBA00022490"/>
    </source>
</evidence>
<feature type="compositionally biased region" description="Low complexity" evidence="14">
    <location>
        <begin position="521"/>
        <end position="537"/>
    </location>
</feature>
<dbReference type="OrthoDB" id="49016at2759"/>
<dbReference type="Gene3D" id="3.30.1370.10">
    <property type="entry name" value="K Homology domain, type 1"/>
    <property type="match status" value="1"/>
</dbReference>
<dbReference type="InterPro" id="IPR006900">
    <property type="entry name" value="Sec23/24_helical_dom"/>
</dbReference>
<evidence type="ECO:0000256" key="14">
    <source>
        <dbReference type="SAM" id="MobiDB-lite"/>
    </source>
</evidence>
<evidence type="ECO:0000256" key="7">
    <source>
        <dbReference type="ARBA" id="ARBA00022824"/>
    </source>
</evidence>
<evidence type="ECO:0000256" key="3">
    <source>
        <dbReference type="ARBA" id="ARBA00004496"/>
    </source>
</evidence>
<dbReference type="PANTHER" id="PTHR13803:SF39">
    <property type="entry name" value="SECRETORY 24AB, ISOFORM A"/>
    <property type="match status" value="1"/>
</dbReference>
<dbReference type="InterPro" id="IPR004088">
    <property type="entry name" value="KH_dom_type_1"/>
</dbReference>
<dbReference type="GO" id="GO:0006886">
    <property type="term" value="P:intracellular protein transport"/>
    <property type="evidence" value="ECO:0007669"/>
    <property type="project" value="InterPro"/>
</dbReference>
<evidence type="ECO:0000256" key="9">
    <source>
        <dbReference type="ARBA" id="ARBA00022927"/>
    </source>
</evidence>
<dbReference type="Pfam" id="PF04810">
    <property type="entry name" value="zf-Sec23_Sec24"/>
    <property type="match status" value="1"/>
</dbReference>
<evidence type="ECO:0000256" key="11">
    <source>
        <dbReference type="ARBA" id="ARBA00023136"/>
    </source>
</evidence>
<dbReference type="GO" id="GO:0070971">
    <property type="term" value="C:endoplasmic reticulum exit site"/>
    <property type="evidence" value="ECO:0007669"/>
    <property type="project" value="TreeGrafter"/>
</dbReference>
<dbReference type="InterPro" id="IPR036175">
    <property type="entry name" value="Sec23/24_helical_dom_sf"/>
</dbReference>
<dbReference type="InterPro" id="IPR004087">
    <property type="entry name" value="KH_dom"/>
</dbReference>
<dbReference type="InterPro" id="IPR050550">
    <property type="entry name" value="SEC23_SEC24_subfamily"/>
</dbReference>
<evidence type="ECO:0000313" key="16">
    <source>
        <dbReference type="EMBL" id="PSK37706.1"/>
    </source>
</evidence>